<dbReference type="PANTHER" id="PTHR11772">
    <property type="entry name" value="ASPARAGINE SYNTHETASE"/>
    <property type="match status" value="1"/>
</dbReference>
<dbReference type="GO" id="GO:0004066">
    <property type="term" value="F:asparagine synthase (glutamine-hydrolyzing) activity"/>
    <property type="evidence" value="ECO:0007669"/>
    <property type="project" value="UniProtKB-EC"/>
</dbReference>
<evidence type="ECO:0000256" key="3">
    <source>
        <dbReference type="ARBA" id="ARBA00022598"/>
    </source>
</evidence>
<feature type="domain" description="Glutamine amidotransferase type-2" evidence="10">
    <location>
        <begin position="2"/>
        <end position="186"/>
    </location>
</feature>
<dbReference type="SUPFAM" id="SSF52402">
    <property type="entry name" value="Adenine nucleotide alpha hydrolases-like"/>
    <property type="match status" value="1"/>
</dbReference>
<comment type="pathway">
    <text evidence="1">Amino-acid biosynthesis; L-asparagine biosynthesis; L-asparagine from L-aspartate (L-Gln route): step 1/1.</text>
</comment>
<evidence type="ECO:0000256" key="8">
    <source>
        <dbReference type="ARBA" id="ARBA00030234"/>
    </source>
</evidence>
<dbReference type="AlphaFoldDB" id="A0A6C0KK91"/>
<dbReference type="InterPro" id="IPR014729">
    <property type="entry name" value="Rossmann-like_a/b/a_fold"/>
</dbReference>
<evidence type="ECO:0000256" key="1">
    <source>
        <dbReference type="ARBA" id="ARBA00005187"/>
    </source>
</evidence>
<sequence>MCGIFALLCPNDTLSYDVVNEYFMKGKKRGPEFSILKKIKKENYTLYIGFHRLAINGLDEISNQPIVENNKHLICNGEIYNYKTLYEKQNIIPKTNSDCEVIMSLYERNGPQCVSMLDGVFSFILYDETTNQVMIARDPYGVRPLYECYYEDGIIGFSSDLECLTFNTIHHIQAYQPGSYTIFQKTPTQYSWNMVHREKYFFNISYLPLISFHNTIEYYMYTFVSLLKNAVYKRVQNCERNIACLLSGGLDSSIISSLVRKMYFEKTGYVLETYSIGLSGAEDFKYAKQVASHINSTHHEIIMTHDEMIESIPHVIKDIESYDTTTVRASVGNWNIGKYISQHSDSKVIFNGDGSDELAGGYLYFNACPNDEMFDEETRRLLKDIHRFDVLRSDKSISSHGLEPRTPFLDKELTRFYLSIPIEYRNHNQEQNCEKYFIRKSIEIYEPNLLPHDILWRQKEAFSDGISNVDKSWYEIIQEHDHIKNVENTTTTHWEYNSPVTKEQKYYRTIFDSYFPKQCETLIPYFWMPRFIEQAHDASARTLKLYTRTENKITNGMDNEG</sequence>
<dbReference type="InterPro" id="IPR001962">
    <property type="entry name" value="Asn_synthase"/>
</dbReference>
<dbReference type="Pfam" id="PF13537">
    <property type="entry name" value="GATase_7"/>
    <property type="match status" value="1"/>
</dbReference>
<evidence type="ECO:0000256" key="5">
    <source>
        <dbReference type="ARBA" id="ARBA00022741"/>
    </source>
</evidence>
<evidence type="ECO:0000256" key="9">
    <source>
        <dbReference type="ARBA" id="ARBA00048741"/>
    </source>
</evidence>
<dbReference type="GO" id="GO:0006529">
    <property type="term" value="P:asparagine biosynthetic process"/>
    <property type="evidence" value="ECO:0007669"/>
    <property type="project" value="UniProtKB-KW"/>
</dbReference>
<dbReference type="GO" id="GO:0005524">
    <property type="term" value="F:ATP binding"/>
    <property type="evidence" value="ECO:0007669"/>
    <property type="project" value="UniProtKB-KW"/>
</dbReference>
<evidence type="ECO:0000256" key="6">
    <source>
        <dbReference type="ARBA" id="ARBA00022840"/>
    </source>
</evidence>
<dbReference type="InterPro" id="IPR006426">
    <property type="entry name" value="Asn_synth_AEB"/>
</dbReference>
<evidence type="ECO:0000256" key="4">
    <source>
        <dbReference type="ARBA" id="ARBA00022605"/>
    </source>
</evidence>
<reference evidence="11" key="1">
    <citation type="journal article" date="2020" name="Nature">
        <title>Giant virus diversity and host interactions through global metagenomics.</title>
        <authorList>
            <person name="Schulz F."/>
            <person name="Roux S."/>
            <person name="Paez-Espino D."/>
            <person name="Jungbluth S."/>
            <person name="Walsh D.A."/>
            <person name="Denef V.J."/>
            <person name="McMahon K.D."/>
            <person name="Konstantinidis K.T."/>
            <person name="Eloe-Fadrosh E.A."/>
            <person name="Kyrpides N.C."/>
            <person name="Woyke T."/>
        </authorList>
    </citation>
    <scope>NUCLEOTIDE SEQUENCE</scope>
    <source>
        <strain evidence="11">GVMAG-S-3300012919-55</strain>
    </source>
</reference>
<proteinExistence type="predicted"/>
<dbReference type="InterPro" id="IPR017932">
    <property type="entry name" value="GATase_2_dom"/>
</dbReference>
<keyword evidence="6" id="KW-0067">ATP-binding</keyword>
<dbReference type="Pfam" id="PF00733">
    <property type="entry name" value="Asn_synthase"/>
    <property type="match status" value="2"/>
</dbReference>
<dbReference type="PROSITE" id="PS51278">
    <property type="entry name" value="GATASE_TYPE_2"/>
    <property type="match status" value="1"/>
</dbReference>
<dbReference type="Gene3D" id="3.40.50.620">
    <property type="entry name" value="HUPs"/>
    <property type="match status" value="1"/>
</dbReference>
<dbReference type="PIRSF" id="PIRSF001589">
    <property type="entry name" value="Asn_synthetase_glu-h"/>
    <property type="match status" value="1"/>
</dbReference>
<evidence type="ECO:0000259" key="10">
    <source>
        <dbReference type="PROSITE" id="PS51278"/>
    </source>
</evidence>
<organism evidence="11">
    <name type="scientific">viral metagenome</name>
    <dbReference type="NCBI Taxonomy" id="1070528"/>
    <lineage>
        <taxon>unclassified sequences</taxon>
        <taxon>metagenomes</taxon>
        <taxon>organismal metagenomes</taxon>
    </lineage>
</organism>
<protein>
    <recommendedName>
        <fullName evidence="2">asparagine synthase (glutamine-hydrolyzing)</fullName>
        <ecNumber evidence="2">6.3.5.4</ecNumber>
    </recommendedName>
    <alternativeName>
        <fullName evidence="8">Glutamine-dependent asparagine synthetase</fullName>
    </alternativeName>
</protein>
<evidence type="ECO:0000256" key="2">
    <source>
        <dbReference type="ARBA" id="ARBA00012737"/>
    </source>
</evidence>
<keyword evidence="4" id="KW-0028">Amino-acid biosynthesis</keyword>
<keyword evidence="7" id="KW-0061">Asparagine biosynthesis</keyword>
<dbReference type="EMBL" id="MN740917">
    <property type="protein sequence ID" value="QHU17703.1"/>
    <property type="molecule type" value="Genomic_DNA"/>
</dbReference>
<comment type="catalytic activity">
    <reaction evidence="9">
        <text>L-aspartate + L-glutamine + ATP + H2O = L-asparagine + L-glutamate + AMP + diphosphate + H(+)</text>
        <dbReference type="Rhea" id="RHEA:12228"/>
        <dbReference type="ChEBI" id="CHEBI:15377"/>
        <dbReference type="ChEBI" id="CHEBI:15378"/>
        <dbReference type="ChEBI" id="CHEBI:29985"/>
        <dbReference type="ChEBI" id="CHEBI:29991"/>
        <dbReference type="ChEBI" id="CHEBI:30616"/>
        <dbReference type="ChEBI" id="CHEBI:33019"/>
        <dbReference type="ChEBI" id="CHEBI:58048"/>
        <dbReference type="ChEBI" id="CHEBI:58359"/>
        <dbReference type="ChEBI" id="CHEBI:456215"/>
        <dbReference type="EC" id="6.3.5.4"/>
    </reaction>
</comment>
<dbReference type="SUPFAM" id="SSF56235">
    <property type="entry name" value="N-terminal nucleophile aminohydrolases (Ntn hydrolases)"/>
    <property type="match status" value="1"/>
</dbReference>
<keyword evidence="3" id="KW-0436">Ligase</keyword>
<dbReference type="InterPro" id="IPR050795">
    <property type="entry name" value="Asn_Synthetase"/>
</dbReference>
<keyword evidence="5" id="KW-0547">Nucleotide-binding</keyword>
<evidence type="ECO:0000313" key="11">
    <source>
        <dbReference type="EMBL" id="QHU17703.1"/>
    </source>
</evidence>
<dbReference type="InterPro" id="IPR029055">
    <property type="entry name" value="Ntn_hydrolases_N"/>
</dbReference>
<name>A0A6C0KK91_9ZZZZ</name>
<dbReference type="PANTHER" id="PTHR11772:SF23">
    <property type="entry name" value="ASPARAGINE SYNTHETASE [GLUTAMINE-HYDROLYZING]"/>
    <property type="match status" value="1"/>
</dbReference>
<dbReference type="GO" id="GO:0005829">
    <property type="term" value="C:cytosol"/>
    <property type="evidence" value="ECO:0007669"/>
    <property type="project" value="TreeGrafter"/>
</dbReference>
<accession>A0A6C0KK91</accession>
<dbReference type="EC" id="6.3.5.4" evidence="2"/>
<dbReference type="Gene3D" id="3.60.20.10">
    <property type="entry name" value="Glutamine Phosphoribosylpyrophosphate, subunit 1, domain 1"/>
    <property type="match status" value="1"/>
</dbReference>
<evidence type="ECO:0000256" key="7">
    <source>
        <dbReference type="ARBA" id="ARBA00022888"/>
    </source>
</evidence>
<dbReference type="CDD" id="cd01991">
    <property type="entry name" value="Asn_synthase_B_C"/>
    <property type="match status" value="1"/>
</dbReference>